<dbReference type="AlphaFoldDB" id="A0A7S8E615"/>
<organism evidence="1 2">
    <name type="scientific">Phototrophicus methaneseepsis</name>
    <dbReference type="NCBI Taxonomy" id="2710758"/>
    <lineage>
        <taxon>Bacteria</taxon>
        <taxon>Bacillati</taxon>
        <taxon>Chloroflexota</taxon>
        <taxon>Candidatus Thermofontia</taxon>
        <taxon>Phototrophicales</taxon>
        <taxon>Phototrophicaceae</taxon>
        <taxon>Phototrophicus</taxon>
    </lineage>
</organism>
<dbReference type="EMBL" id="CP062983">
    <property type="protein sequence ID" value="QPC81041.1"/>
    <property type="molecule type" value="Genomic_DNA"/>
</dbReference>
<evidence type="ECO:0000313" key="1">
    <source>
        <dbReference type="EMBL" id="QPC81041.1"/>
    </source>
</evidence>
<dbReference type="RefSeq" id="WP_195169114.1">
    <property type="nucleotide sequence ID" value="NZ_CP062983.1"/>
</dbReference>
<protein>
    <submittedName>
        <fullName evidence="1">Uncharacterized protein</fullName>
    </submittedName>
</protein>
<dbReference type="KEGG" id="pmet:G4Y79_15160"/>
<sequence>MTRYTFLGDKLTRDELRGMQCDPVRRADGKCIVSVKMATALVIDAHGVTYVVPRRRLRLNR</sequence>
<reference evidence="1 2" key="1">
    <citation type="submission" date="2020-02" db="EMBL/GenBank/DDBJ databases">
        <authorList>
            <person name="Zheng R.K."/>
            <person name="Sun C.M."/>
        </authorList>
    </citation>
    <scope>NUCLEOTIDE SEQUENCE [LARGE SCALE GENOMIC DNA]</scope>
    <source>
        <strain evidence="2">rifampicinis</strain>
    </source>
</reference>
<keyword evidence="2" id="KW-1185">Reference proteome</keyword>
<gene>
    <name evidence="1" type="ORF">G4Y79_15160</name>
</gene>
<proteinExistence type="predicted"/>
<dbReference type="Proteomes" id="UP000594468">
    <property type="component" value="Chromosome"/>
</dbReference>
<accession>A0A7S8E615</accession>
<evidence type="ECO:0000313" key="2">
    <source>
        <dbReference type="Proteomes" id="UP000594468"/>
    </source>
</evidence>
<name>A0A7S8E615_9CHLR</name>